<evidence type="ECO:0000313" key="3">
    <source>
        <dbReference type="Proteomes" id="UP000728185"/>
    </source>
</evidence>
<dbReference type="InterPro" id="IPR007884">
    <property type="entry name" value="METL9"/>
</dbReference>
<keyword evidence="1" id="KW-0812">Transmembrane</keyword>
<feature type="non-terminal residue" evidence="2">
    <location>
        <position position="1"/>
    </location>
</feature>
<evidence type="ECO:0000313" key="2">
    <source>
        <dbReference type="EMBL" id="KAA0200527.1"/>
    </source>
</evidence>
<dbReference type="Proteomes" id="UP000728185">
    <property type="component" value="Unassembled WGS sequence"/>
</dbReference>
<dbReference type="OrthoDB" id="199041at2759"/>
<reference evidence="2" key="1">
    <citation type="submission" date="2019-05" db="EMBL/GenBank/DDBJ databases">
        <title>Annotation for the trematode Fasciolopsis buski.</title>
        <authorList>
            <person name="Choi Y.-J."/>
        </authorList>
    </citation>
    <scope>NUCLEOTIDE SEQUENCE</scope>
    <source>
        <strain evidence="2">HT</strain>
        <tissue evidence="2">Whole worm</tissue>
    </source>
</reference>
<dbReference type="PANTHER" id="PTHR12890">
    <property type="entry name" value="DREV PROTEIN"/>
    <property type="match status" value="1"/>
</dbReference>
<dbReference type="PANTHER" id="PTHR12890:SF0">
    <property type="entry name" value="PROTEIN-L-HISTIDINE N-PROS-METHYLTRANSFERASE"/>
    <property type="match status" value="1"/>
</dbReference>
<name>A0A8E0VLN7_9TREM</name>
<accession>A0A8E0VLN7</accession>
<comment type="caution">
    <text evidence="2">The sequence shown here is derived from an EMBL/GenBank/DDBJ whole genome shotgun (WGS) entry which is preliminary data.</text>
</comment>
<organism evidence="2 3">
    <name type="scientific">Fasciolopsis buskii</name>
    <dbReference type="NCBI Taxonomy" id="27845"/>
    <lineage>
        <taxon>Eukaryota</taxon>
        <taxon>Metazoa</taxon>
        <taxon>Spiralia</taxon>
        <taxon>Lophotrochozoa</taxon>
        <taxon>Platyhelminthes</taxon>
        <taxon>Trematoda</taxon>
        <taxon>Digenea</taxon>
        <taxon>Plagiorchiida</taxon>
        <taxon>Echinostomata</taxon>
        <taxon>Echinostomatoidea</taxon>
        <taxon>Fasciolidae</taxon>
        <taxon>Fasciolopsis</taxon>
    </lineage>
</organism>
<dbReference type="EMBL" id="LUCM01000454">
    <property type="protein sequence ID" value="KAA0200527.1"/>
    <property type="molecule type" value="Genomic_DNA"/>
</dbReference>
<feature type="transmembrane region" description="Helical" evidence="1">
    <location>
        <begin position="77"/>
        <end position="97"/>
    </location>
</feature>
<keyword evidence="1" id="KW-0472">Membrane</keyword>
<evidence type="ECO:0000256" key="1">
    <source>
        <dbReference type="SAM" id="Phobius"/>
    </source>
</evidence>
<protein>
    <submittedName>
        <fullName evidence="2">Uncharacterized protein</fullName>
    </submittedName>
</protein>
<keyword evidence="3" id="KW-1185">Reference proteome</keyword>
<keyword evidence="1" id="KW-1133">Transmembrane helix</keyword>
<dbReference type="Pfam" id="PF05219">
    <property type="entry name" value="DREV"/>
    <property type="match status" value="1"/>
</dbReference>
<sequence length="137" mass="15837">FGFSVIYCSGRTVIICYNSSFSTHFYSLLRRGSMFVVSSKQFASLLSIETGFQYDSLLDLGKILRIFSSTGSEPCPFVLFGVIWMCSFLFVKFRIFYHYTGAGDGMVTKHMAIFFRHVYATELSRPMRWRLHEHGFT</sequence>
<gene>
    <name evidence="2" type="ORF">FBUS_06700</name>
</gene>
<dbReference type="GO" id="GO:0106370">
    <property type="term" value="F:protein-L-histidine N-pros-methyltransferase activity"/>
    <property type="evidence" value="ECO:0007669"/>
    <property type="project" value="InterPro"/>
</dbReference>
<dbReference type="AlphaFoldDB" id="A0A8E0VLN7"/>
<proteinExistence type="predicted"/>